<sequence>MTGRRNRIMLYLWRTMVGKPATARQEENMAIAKHAEMTSGQKEDAGAKIMRHAGLLSQQLQDLRTRMYPPKSEKSLRPFLTNEVSKLTSIPDSTLKLMSSEGRGPIPGRLENNHRVYTLAQINELRELFAAQKPSEALRFSPRRREGEHLQVVAIANFKGGSAKTTTCVHLAHYLALQGYRVLALDLDPQASLSALFGAQPEFDVGANETIYAALRYDDAERRPIRDIIRKTYFDGIDLIPGNLEVMEYEHETPRVLAQKSGSGAIFFERLKLALAEVDQDYDVVILDTPPSLGFLTLSAIYAATSMIITVHPAMLDVASMSQFLLMMGDLISVLNESGAQLDQDFIRYLITRHDPNDAPQSQVVALMRHLFGTDVLLPTLIESTAVEAAGLAKRSIYELEMGQIGRDTHKRAREAVDAVNEAVVKLINTSWGRT</sequence>
<accession>A0AA95AHD3</accession>
<dbReference type="PANTHER" id="PTHR13696:SF52">
    <property type="entry name" value="PARA FAMILY PROTEIN CT_582"/>
    <property type="match status" value="1"/>
</dbReference>
<gene>
    <name evidence="2" type="primary">repA</name>
    <name evidence="2" type="ORF">EXN24_15810</name>
</gene>
<dbReference type="NCBIfam" id="NF010443">
    <property type="entry name" value="PRK13869.1"/>
    <property type="match status" value="1"/>
</dbReference>
<dbReference type="AlphaFoldDB" id="A0AA95AHD3"/>
<dbReference type="Gene3D" id="3.40.50.300">
    <property type="entry name" value="P-loop containing nucleotide triphosphate hydrolases"/>
    <property type="match status" value="1"/>
</dbReference>
<dbReference type="InterPro" id="IPR017818">
    <property type="entry name" value="Plasmid_partition_RepA"/>
</dbReference>
<organism evidence="2 3">
    <name type="scientific">Rhizobium rhizogenes</name>
    <name type="common">Agrobacterium rhizogenes</name>
    <dbReference type="NCBI Taxonomy" id="359"/>
    <lineage>
        <taxon>Bacteria</taxon>
        <taxon>Pseudomonadati</taxon>
        <taxon>Pseudomonadota</taxon>
        <taxon>Alphaproteobacteria</taxon>
        <taxon>Hyphomicrobiales</taxon>
        <taxon>Rhizobiaceae</taxon>
        <taxon>Rhizobium/Agrobacterium group</taxon>
        <taxon>Rhizobium</taxon>
    </lineage>
</organism>
<evidence type="ECO:0000313" key="2">
    <source>
        <dbReference type="EMBL" id="TRA88021.1"/>
    </source>
</evidence>
<reference evidence="2 3" key="1">
    <citation type="journal article" date="2019" name="Appl. Microbiol. Biotechnol.">
        <title>Differential efficiency of wild type rhizogenic strains for rol gene transformation of plants.</title>
        <authorList>
            <person name="Desmet S."/>
            <person name="De Keyser E."/>
            <person name="Van Vaerenbergh J."/>
            <person name="Baeyen S."/>
            <person name="Van Huylenbroeck J."/>
            <person name="Geelen D."/>
            <person name="Dhooghe E."/>
        </authorList>
    </citation>
    <scope>NUCLEOTIDE SEQUENCE [LARGE SCALE GENOMIC DNA]</scope>
    <source>
        <strain evidence="2 3">B 4.1</strain>
    </source>
</reference>
<dbReference type="EMBL" id="SGOB01000003">
    <property type="protein sequence ID" value="TRA88021.1"/>
    <property type="molecule type" value="Genomic_DNA"/>
</dbReference>
<name>A0AA95AHD3_RHIRH</name>
<evidence type="ECO:0000313" key="3">
    <source>
        <dbReference type="Proteomes" id="UP000320858"/>
    </source>
</evidence>
<dbReference type="PANTHER" id="PTHR13696">
    <property type="entry name" value="P-LOOP CONTAINING NUCLEOSIDE TRIPHOSPHATE HYDROLASE"/>
    <property type="match status" value="1"/>
</dbReference>
<dbReference type="SUPFAM" id="SSF46955">
    <property type="entry name" value="Putative DNA-binding domain"/>
    <property type="match status" value="1"/>
</dbReference>
<protein>
    <submittedName>
        <fullName evidence="2">Plasmid partitioning protein RepA</fullName>
    </submittedName>
</protein>
<feature type="domain" description="AAA" evidence="1">
    <location>
        <begin position="151"/>
        <end position="336"/>
    </location>
</feature>
<dbReference type="InterPro" id="IPR027417">
    <property type="entry name" value="P-loop_NTPase"/>
</dbReference>
<dbReference type="Proteomes" id="UP000320858">
    <property type="component" value="Unassembled WGS sequence"/>
</dbReference>
<dbReference type="Pfam" id="PF13614">
    <property type="entry name" value="AAA_31"/>
    <property type="match status" value="1"/>
</dbReference>
<dbReference type="CDD" id="cd02042">
    <property type="entry name" value="ParAB_family"/>
    <property type="match status" value="1"/>
</dbReference>
<comment type="caution">
    <text evidence="2">The sequence shown here is derived from an EMBL/GenBank/DDBJ whole genome shotgun (WGS) entry which is preliminary data.</text>
</comment>
<dbReference type="SUPFAM" id="SSF52540">
    <property type="entry name" value="P-loop containing nucleoside triphosphate hydrolases"/>
    <property type="match status" value="1"/>
</dbReference>
<dbReference type="InterPro" id="IPR025669">
    <property type="entry name" value="AAA_dom"/>
</dbReference>
<dbReference type="NCBIfam" id="TIGR03453">
    <property type="entry name" value="partition_RepA"/>
    <property type="match status" value="1"/>
</dbReference>
<proteinExistence type="predicted"/>
<dbReference type="InterPro" id="IPR009061">
    <property type="entry name" value="DNA-bd_dom_put_sf"/>
</dbReference>
<dbReference type="InterPro" id="IPR050678">
    <property type="entry name" value="DNA_Partitioning_ATPase"/>
</dbReference>
<evidence type="ECO:0000259" key="1">
    <source>
        <dbReference type="Pfam" id="PF13614"/>
    </source>
</evidence>